<dbReference type="SUPFAM" id="SSF50104">
    <property type="entry name" value="Translation proteins SH3-like domain"/>
    <property type="match status" value="1"/>
</dbReference>
<dbReference type="AlphaFoldDB" id="A0A7S3BL57"/>
<evidence type="ECO:0000313" key="5">
    <source>
        <dbReference type="EMBL" id="CAE0138793.1"/>
    </source>
</evidence>
<dbReference type="GO" id="GO:1990904">
    <property type="term" value="C:ribonucleoprotein complex"/>
    <property type="evidence" value="ECO:0007669"/>
    <property type="project" value="UniProtKB-KW"/>
</dbReference>
<comment type="similarity">
    <text evidence="1">Belongs to the universal ribosomal protein uL24 family.</text>
</comment>
<evidence type="ECO:0000256" key="1">
    <source>
        <dbReference type="ARBA" id="ARBA00010618"/>
    </source>
</evidence>
<dbReference type="GO" id="GO:0003735">
    <property type="term" value="F:structural constituent of ribosome"/>
    <property type="evidence" value="ECO:0007669"/>
    <property type="project" value="InterPro"/>
</dbReference>
<proteinExistence type="inferred from homology"/>
<dbReference type="PANTHER" id="PTHR12903">
    <property type="entry name" value="MITOCHONDRIAL RIBOSOMAL PROTEIN L24"/>
    <property type="match status" value="1"/>
</dbReference>
<dbReference type="CDD" id="cd06089">
    <property type="entry name" value="KOW_RPL26"/>
    <property type="match status" value="1"/>
</dbReference>
<gene>
    <name evidence="5" type="ORF">PSIN1315_LOCUS7075</name>
</gene>
<name>A0A7S3BL57_9VIRI</name>
<dbReference type="InterPro" id="IPR041988">
    <property type="entry name" value="Ribosomal_uL24_KOW"/>
</dbReference>
<dbReference type="GO" id="GO:0003723">
    <property type="term" value="F:RNA binding"/>
    <property type="evidence" value="ECO:0007669"/>
    <property type="project" value="InterPro"/>
</dbReference>
<dbReference type="Gene3D" id="2.30.30.30">
    <property type="match status" value="1"/>
</dbReference>
<dbReference type="SMART" id="SM00739">
    <property type="entry name" value="KOW"/>
    <property type="match status" value="1"/>
</dbReference>
<evidence type="ECO:0000256" key="3">
    <source>
        <dbReference type="ARBA" id="ARBA00023274"/>
    </source>
</evidence>
<feature type="domain" description="KOW" evidence="4">
    <location>
        <begin position="52"/>
        <end position="79"/>
    </location>
</feature>
<sequence>MAALSSAFSGLQLRARNAPVAAPKARTLVISAKYRAPQPMKPNGKPMLTPVHVREGDVVKVISGKDKGVVSTVVDVNRKTGKIVVKGVNLKTRHLKPRTEGETGSIQKTEASIDHSKVMHYSEKSEVASRMGVRMDASGKRERFLKKTGEALADYSTRKAKLEEVSS</sequence>
<dbReference type="HAMAP" id="MF_01326_B">
    <property type="entry name" value="Ribosomal_uL24_B"/>
    <property type="match status" value="1"/>
</dbReference>
<dbReference type="GO" id="GO:0006412">
    <property type="term" value="P:translation"/>
    <property type="evidence" value="ECO:0007669"/>
    <property type="project" value="InterPro"/>
</dbReference>
<dbReference type="InterPro" id="IPR003256">
    <property type="entry name" value="Ribosomal_uL24"/>
</dbReference>
<accession>A0A7S3BL57</accession>
<dbReference type="InterPro" id="IPR005824">
    <property type="entry name" value="KOW"/>
</dbReference>
<keyword evidence="2" id="KW-0689">Ribosomal protein</keyword>
<dbReference type="Pfam" id="PF17136">
    <property type="entry name" value="ribosomal_L24"/>
    <property type="match status" value="1"/>
</dbReference>
<dbReference type="GO" id="GO:0005840">
    <property type="term" value="C:ribosome"/>
    <property type="evidence" value="ECO:0007669"/>
    <property type="project" value="UniProtKB-KW"/>
</dbReference>
<evidence type="ECO:0000256" key="2">
    <source>
        <dbReference type="ARBA" id="ARBA00022980"/>
    </source>
</evidence>
<protein>
    <recommendedName>
        <fullName evidence="4">KOW domain-containing protein</fullName>
    </recommendedName>
</protein>
<keyword evidence="3" id="KW-0687">Ribonucleoprotein</keyword>
<dbReference type="EMBL" id="HBHY01010972">
    <property type="protein sequence ID" value="CAE0138793.1"/>
    <property type="molecule type" value="Transcribed_RNA"/>
</dbReference>
<dbReference type="InterPro" id="IPR014722">
    <property type="entry name" value="Rib_uL2_dom2"/>
</dbReference>
<organism evidence="5">
    <name type="scientific">Prasinoderma singulare</name>
    <dbReference type="NCBI Taxonomy" id="676789"/>
    <lineage>
        <taxon>Eukaryota</taxon>
        <taxon>Viridiplantae</taxon>
        <taxon>Prasinodermophyta</taxon>
        <taxon>Prasinodermophyceae</taxon>
        <taxon>Prasinodermales</taxon>
        <taxon>Prasinodermaceae</taxon>
        <taxon>Prasinoderma</taxon>
    </lineage>
</organism>
<dbReference type="InterPro" id="IPR008991">
    <property type="entry name" value="Translation_prot_SH3-like_sf"/>
</dbReference>
<dbReference type="InterPro" id="IPR057264">
    <property type="entry name" value="Ribosomal_uL24_C"/>
</dbReference>
<evidence type="ECO:0000259" key="4">
    <source>
        <dbReference type="SMART" id="SM00739"/>
    </source>
</evidence>
<reference evidence="5" key="1">
    <citation type="submission" date="2021-01" db="EMBL/GenBank/DDBJ databases">
        <authorList>
            <person name="Corre E."/>
            <person name="Pelletier E."/>
            <person name="Niang G."/>
            <person name="Scheremetjew M."/>
            <person name="Finn R."/>
            <person name="Kale V."/>
            <person name="Holt S."/>
            <person name="Cochrane G."/>
            <person name="Meng A."/>
            <person name="Brown T."/>
            <person name="Cohen L."/>
        </authorList>
    </citation>
    <scope>NUCLEOTIDE SEQUENCE</scope>
    <source>
        <strain evidence="5">RCC927</strain>
    </source>
</reference>
<dbReference type="NCBIfam" id="TIGR01079">
    <property type="entry name" value="rplX_bact"/>
    <property type="match status" value="1"/>
</dbReference>